<evidence type="ECO:0000313" key="2">
    <source>
        <dbReference type="Proteomes" id="UP001215280"/>
    </source>
</evidence>
<reference evidence="1" key="1">
    <citation type="submission" date="2023-03" db="EMBL/GenBank/DDBJ databases">
        <title>Massive genome expansion in bonnet fungi (Mycena s.s.) driven by repeated elements and novel gene families across ecological guilds.</title>
        <authorList>
            <consortium name="Lawrence Berkeley National Laboratory"/>
            <person name="Harder C.B."/>
            <person name="Miyauchi S."/>
            <person name="Viragh M."/>
            <person name="Kuo A."/>
            <person name="Thoen E."/>
            <person name="Andreopoulos B."/>
            <person name="Lu D."/>
            <person name="Skrede I."/>
            <person name="Drula E."/>
            <person name="Henrissat B."/>
            <person name="Morin E."/>
            <person name="Kohler A."/>
            <person name="Barry K."/>
            <person name="LaButti K."/>
            <person name="Morin E."/>
            <person name="Salamov A."/>
            <person name="Lipzen A."/>
            <person name="Mereny Z."/>
            <person name="Hegedus B."/>
            <person name="Baldrian P."/>
            <person name="Stursova M."/>
            <person name="Weitz H."/>
            <person name="Taylor A."/>
            <person name="Grigoriev I.V."/>
            <person name="Nagy L.G."/>
            <person name="Martin F."/>
            <person name="Kauserud H."/>
        </authorList>
    </citation>
    <scope>NUCLEOTIDE SEQUENCE</scope>
    <source>
        <strain evidence="1">CBHHK188m</strain>
    </source>
</reference>
<dbReference type="EMBL" id="JARJLG010000043">
    <property type="protein sequence ID" value="KAJ7762282.1"/>
    <property type="molecule type" value="Genomic_DNA"/>
</dbReference>
<evidence type="ECO:0008006" key="3">
    <source>
        <dbReference type="Google" id="ProtNLM"/>
    </source>
</evidence>
<sequence>MYRVPSEIMHTILQDVLVAETSDLITLRFVSKTLNAIATPRAFHTIIMHESLWSSEAVCFLQTCDESVTSAVRRVVFEGAVEEEEGEEEEEECLPELQQQQVARRNALKTAFSGLHKFPHLERLRVHFDPSYEIYADQSSDPSYLLQLQFDILAALSAHPLPSLFSLSLNNMVAVPNKIYALENFHMVFRLLDYLRISIRSDVLCATAQENGDDIEDRVMDFWDRSIPYIIRNAPAISSLTLCDDGNQSEYVFDPVRSPLKAIILPRLTSLSLYDFSFESDALPKTDLVGFILSQKATLTHLVLDGCFILLDTFNSNYFPRFWHTVLRTFMHDLCVLQHFTLNSSVTSSSPSTPTSNGSAFRRDPRFQYKHTMHNHVSLEYHVYDSGEPIDGEEGDLKALEALLATVEKARHSNLRAV</sequence>
<dbReference type="PANTHER" id="PTHR42057">
    <property type="entry name" value="F-BOX DOMAIN PROTEIN (AFU_ORTHOLOGUE AFUA_4G00200)"/>
    <property type="match status" value="1"/>
</dbReference>
<accession>A0AAD7JEY9</accession>
<comment type="caution">
    <text evidence="1">The sequence shown here is derived from an EMBL/GenBank/DDBJ whole genome shotgun (WGS) entry which is preliminary data.</text>
</comment>
<name>A0AAD7JEY9_9AGAR</name>
<organism evidence="1 2">
    <name type="scientific">Mycena maculata</name>
    <dbReference type="NCBI Taxonomy" id="230809"/>
    <lineage>
        <taxon>Eukaryota</taxon>
        <taxon>Fungi</taxon>
        <taxon>Dikarya</taxon>
        <taxon>Basidiomycota</taxon>
        <taxon>Agaricomycotina</taxon>
        <taxon>Agaricomycetes</taxon>
        <taxon>Agaricomycetidae</taxon>
        <taxon>Agaricales</taxon>
        <taxon>Marasmiineae</taxon>
        <taxon>Mycenaceae</taxon>
        <taxon>Mycena</taxon>
    </lineage>
</organism>
<keyword evidence="2" id="KW-1185">Reference proteome</keyword>
<proteinExistence type="predicted"/>
<dbReference type="AlphaFoldDB" id="A0AAD7JEY9"/>
<evidence type="ECO:0000313" key="1">
    <source>
        <dbReference type="EMBL" id="KAJ7762282.1"/>
    </source>
</evidence>
<dbReference type="PANTHER" id="PTHR42057:SF2">
    <property type="entry name" value="F-BOX DOMAIN PROTEIN (AFU_ORTHOLOGUE AFUA_4G00200)-RELATED"/>
    <property type="match status" value="1"/>
</dbReference>
<protein>
    <recommendedName>
        <fullName evidence="3">F-box domain-containing protein</fullName>
    </recommendedName>
</protein>
<dbReference type="Proteomes" id="UP001215280">
    <property type="component" value="Unassembled WGS sequence"/>
</dbReference>
<gene>
    <name evidence="1" type="ORF">DFH07DRAFT_771075</name>
</gene>